<reference evidence="3" key="1">
    <citation type="submission" date="2023-03" db="EMBL/GenBank/DDBJ databases">
        <title>Massive genome expansion in bonnet fungi (Mycena s.s.) driven by repeated elements and novel gene families across ecological guilds.</title>
        <authorList>
            <consortium name="Lawrence Berkeley National Laboratory"/>
            <person name="Harder C.B."/>
            <person name="Miyauchi S."/>
            <person name="Viragh M."/>
            <person name="Kuo A."/>
            <person name="Thoen E."/>
            <person name="Andreopoulos B."/>
            <person name="Lu D."/>
            <person name="Skrede I."/>
            <person name="Drula E."/>
            <person name="Henrissat B."/>
            <person name="Morin E."/>
            <person name="Kohler A."/>
            <person name="Barry K."/>
            <person name="LaButti K."/>
            <person name="Morin E."/>
            <person name="Salamov A."/>
            <person name="Lipzen A."/>
            <person name="Mereny Z."/>
            <person name="Hegedus B."/>
            <person name="Baldrian P."/>
            <person name="Stursova M."/>
            <person name="Weitz H."/>
            <person name="Taylor A."/>
            <person name="Grigoriev I.V."/>
            <person name="Nagy L.G."/>
            <person name="Martin F."/>
            <person name="Kauserud H."/>
        </authorList>
    </citation>
    <scope>NUCLEOTIDE SEQUENCE</scope>
    <source>
        <strain evidence="3">CBHHK002</strain>
    </source>
</reference>
<name>A0AAD7F4R1_9AGAR</name>
<dbReference type="Gene3D" id="3.30.710.10">
    <property type="entry name" value="Potassium Channel Kv1.1, Chain A"/>
    <property type="match status" value="1"/>
</dbReference>
<protein>
    <recommendedName>
        <fullName evidence="2">BTB domain-containing protein</fullName>
    </recommendedName>
</protein>
<feature type="compositionally biased region" description="Polar residues" evidence="1">
    <location>
        <begin position="1"/>
        <end position="19"/>
    </location>
</feature>
<feature type="region of interest" description="Disordered" evidence="1">
    <location>
        <begin position="1"/>
        <end position="94"/>
    </location>
</feature>
<dbReference type="AlphaFoldDB" id="A0AAD7F4R1"/>
<evidence type="ECO:0000259" key="2">
    <source>
        <dbReference type="PROSITE" id="PS50097"/>
    </source>
</evidence>
<keyword evidence="4" id="KW-1185">Reference proteome</keyword>
<feature type="compositionally biased region" description="Polar residues" evidence="1">
    <location>
        <begin position="550"/>
        <end position="573"/>
    </location>
</feature>
<dbReference type="EMBL" id="JARIHO010000001">
    <property type="protein sequence ID" value="KAJ7368589.1"/>
    <property type="molecule type" value="Genomic_DNA"/>
</dbReference>
<feature type="compositionally biased region" description="Polar residues" evidence="1">
    <location>
        <begin position="502"/>
        <end position="515"/>
    </location>
</feature>
<feature type="region of interest" description="Disordered" evidence="1">
    <location>
        <begin position="304"/>
        <end position="339"/>
    </location>
</feature>
<dbReference type="SUPFAM" id="SSF54695">
    <property type="entry name" value="POZ domain"/>
    <property type="match status" value="1"/>
</dbReference>
<feature type="compositionally biased region" description="Polar residues" evidence="1">
    <location>
        <begin position="524"/>
        <end position="538"/>
    </location>
</feature>
<feature type="compositionally biased region" description="Polar residues" evidence="1">
    <location>
        <begin position="84"/>
        <end position="94"/>
    </location>
</feature>
<feature type="compositionally biased region" description="Low complexity" evidence="1">
    <location>
        <begin position="449"/>
        <end position="492"/>
    </location>
</feature>
<feature type="compositionally biased region" description="Low complexity" evidence="1">
    <location>
        <begin position="307"/>
        <end position="339"/>
    </location>
</feature>
<feature type="compositionally biased region" description="Low complexity" evidence="1">
    <location>
        <begin position="36"/>
        <end position="48"/>
    </location>
</feature>
<evidence type="ECO:0000256" key="1">
    <source>
        <dbReference type="SAM" id="MobiDB-lite"/>
    </source>
</evidence>
<evidence type="ECO:0000313" key="4">
    <source>
        <dbReference type="Proteomes" id="UP001218218"/>
    </source>
</evidence>
<gene>
    <name evidence="3" type="ORF">DFH08DRAFT_831764</name>
</gene>
<dbReference type="InterPro" id="IPR000210">
    <property type="entry name" value="BTB/POZ_dom"/>
</dbReference>
<feature type="compositionally biased region" description="Polar residues" evidence="1">
    <location>
        <begin position="58"/>
        <end position="77"/>
    </location>
</feature>
<dbReference type="PANTHER" id="PTHR24413">
    <property type="entry name" value="SPECKLE-TYPE POZ PROTEIN"/>
    <property type="match status" value="1"/>
</dbReference>
<accession>A0AAD7F4R1</accession>
<dbReference type="Pfam" id="PF00651">
    <property type="entry name" value="BTB"/>
    <property type="match status" value="1"/>
</dbReference>
<dbReference type="InterPro" id="IPR011333">
    <property type="entry name" value="SKP1/BTB/POZ_sf"/>
</dbReference>
<organism evidence="3 4">
    <name type="scientific">Mycena albidolilacea</name>
    <dbReference type="NCBI Taxonomy" id="1033008"/>
    <lineage>
        <taxon>Eukaryota</taxon>
        <taxon>Fungi</taxon>
        <taxon>Dikarya</taxon>
        <taxon>Basidiomycota</taxon>
        <taxon>Agaricomycotina</taxon>
        <taxon>Agaricomycetes</taxon>
        <taxon>Agaricomycetidae</taxon>
        <taxon>Agaricales</taxon>
        <taxon>Marasmiineae</taxon>
        <taxon>Mycenaceae</taxon>
        <taxon>Mycena</taxon>
    </lineage>
</organism>
<sequence length="694" mass="76583">MSDLTRTASPLSSSPGRNSDSFERPTWPWQSRFSRRTSSSLSAAASPSNLQAAWDPTRPSSSQTGSFTASASGSWNPTARHHTGSTMGFSGVQEDSGTRQWSFVGFEWVVRDVHKLRDFVEGVQSDTTEDEEVSDDFELLKLCPLIGDDKFKLEIQAPVVPNGGSTDSKPATLTLCITSLMLDFAHNYETNTSMMVAIKYQDERVGARPEWVWEWWQNDWVFRRESEVWDCSLPSLSALLENPRIRDSDSFTIVVQIHCPVGPYFPQQPMAYYVPRDLLEGLEASLDNPNTGDVRFVCLERMPPDAETPATPLSETSPSTSRRPSSSTSSQSPFSPQTTARKRVIYAHSDILTRRSEYFATMLSSTFSETKVIPGDRKLYTIVVEEADFETIYWLLKYCYANWLSFKEEDDPRLAVEGIGGGWSARWLTQQRGGEWDWKTFTKIPGDDSTVASARSATSAENNIQDTDVTTSTKGKSVVTDLSSISSPTRSSPQAPRAPSKVASNPATSSRQTPSAARRPVQPSVPTNSTMGLSSGISRTKPVPLAGSAGYTSSGHYPISPRTQRSHQSTVISTPDPHPHPTPPPPPTSALAIYQVAHRYAMPALAALALDHMMSTITPATSFSLLLATSVWDELRTLVEDYVVEKWDEVSVSQEFEQCCQEVSSGEWGPEGGKTLMALFRRLRSPSAMGYART</sequence>
<proteinExistence type="predicted"/>
<dbReference type="Proteomes" id="UP001218218">
    <property type="component" value="Unassembled WGS sequence"/>
</dbReference>
<dbReference type="PROSITE" id="PS50097">
    <property type="entry name" value="BTB"/>
    <property type="match status" value="1"/>
</dbReference>
<feature type="domain" description="BTB" evidence="2">
    <location>
        <begin position="343"/>
        <end position="408"/>
    </location>
</feature>
<evidence type="ECO:0000313" key="3">
    <source>
        <dbReference type="EMBL" id="KAJ7368589.1"/>
    </source>
</evidence>
<feature type="region of interest" description="Disordered" evidence="1">
    <location>
        <begin position="449"/>
        <end position="587"/>
    </location>
</feature>
<comment type="caution">
    <text evidence="3">The sequence shown here is derived from an EMBL/GenBank/DDBJ whole genome shotgun (WGS) entry which is preliminary data.</text>
</comment>
<dbReference type="CDD" id="cd18186">
    <property type="entry name" value="BTB_POZ_ZBTB_KLHL-like"/>
    <property type="match status" value="1"/>
</dbReference>